<dbReference type="WBParaSite" id="EN70_5725">
    <property type="protein sequence ID" value="EN70_5725"/>
    <property type="gene ID" value="EN70_5725"/>
</dbReference>
<name>A0A1I7VSG6_LOALO</name>
<protein>
    <submittedName>
        <fullName evidence="2">MAM domain-containing protein</fullName>
    </submittedName>
</protein>
<sequence>MEEEKYEERRATLSFSYWRSNNISKLDIVFRARNIHTPSDIVAVDEIEYSNYPPKAFSSSISRNLISEKVLPTKQPISTSCLPVQCTFIDSSCAWTLEAPWHRLEGNIAMDSEGKGLAKSGFFIVPPEAFFEMDIWMSDNALLTILESMGNKLMTWSRKGSYNGNGWYRLRIPIKTTKQPIQLLLKGAVPPNNFITISNTKLVNNSGDEISCGPIINQYTRPSAITKHSIMNEINALLSETGRQPILEMQLRQLAQRFGFTHINAEQSLELLKNLMNSKGFQSKIALLSANVDQEQNKKPEPIRPINAPSHFIPVKVSIM</sequence>
<evidence type="ECO:0000313" key="2">
    <source>
        <dbReference type="WBParaSite" id="EN70_5725"/>
    </source>
</evidence>
<reference evidence="1" key="1">
    <citation type="submission" date="2012-04" db="EMBL/GenBank/DDBJ databases">
        <title>The Genome Sequence of Loa loa.</title>
        <authorList>
            <consortium name="The Broad Institute Genome Sequencing Platform"/>
            <consortium name="Broad Institute Genome Sequencing Center for Infectious Disease"/>
            <person name="Nutman T.B."/>
            <person name="Fink D.L."/>
            <person name="Russ C."/>
            <person name="Young S."/>
            <person name="Zeng Q."/>
            <person name="Gargeya S."/>
            <person name="Alvarado L."/>
            <person name="Berlin A."/>
            <person name="Chapman S.B."/>
            <person name="Chen Z."/>
            <person name="Freedman E."/>
            <person name="Gellesch M."/>
            <person name="Goldberg J."/>
            <person name="Griggs A."/>
            <person name="Gujja S."/>
            <person name="Heilman E.R."/>
            <person name="Heiman D."/>
            <person name="Howarth C."/>
            <person name="Mehta T."/>
            <person name="Neiman D."/>
            <person name="Pearson M."/>
            <person name="Roberts A."/>
            <person name="Saif S."/>
            <person name="Shea T."/>
            <person name="Shenoy N."/>
            <person name="Sisk P."/>
            <person name="Stolte C."/>
            <person name="Sykes S."/>
            <person name="White J."/>
            <person name="Yandava C."/>
            <person name="Haas B."/>
            <person name="Henn M.R."/>
            <person name="Nusbaum C."/>
            <person name="Birren B."/>
        </authorList>
    </citation>
    <scope>NUCLEOTIDE SEQUENCE [LARGE SCALE GENOMIC DNA]</scope>
</reference>
<reference evidence="2" key="2">
    <citation type="submission" date="2016-11" db="UniProtKB">
        <authorList>
            <consortium name="WormBaseParasite"/>
        </authorList>
    </citation>
    <scope>IDENTIFICATION</scope>
</reference>
<dbReference type="Proteomes" id="UP000095285">
    <property type="component" value="Unassembled WGS sequence"/>
</dbReference>
<organism evidence="1 2">
    <name type="scientific">Loa loa</name>
    <name type="common">Eye worm</name>
    <name type="synonym">Filaria loa</name>
    <dbReference type="NCBI Taxonomy" id="7209"/>
    <lineage>
        <taxon>Eukaryota</taxon>
        <taxon>Metazoa</taxon>
        <taxon>Ecdysozoa</taxon>
        <taxon>Nematoda</taxon>
        <taxon>Chromadorea</taxon>
        <taxon>Rhabditida</taxon>
        <taxon>Spirurina</taxon>
        <taxon>Spiruromorpha</taxon>
        <taxon>Filarioidea</taxon>
        <taxon>Onchocercidae</taxon>
        <taxon>Loa</taxon>
    </lineage>
</organism>
<accession>A0A1I7VSG6</accession>
<evidence type="ECO:0000313" key="1">
    <source>
        <dbReference type="Proteomes" id="UP000095285"/>
    </source>
</evidence>
<proteinExistence type="predicted"/>
<dbReference type="AlphaFoldDB" id="A0A1I7VSG6"/>
<keyword evidence="1" id="KW-1185">Reference proteome</keyword>